<evidence type="ECO:0000256" key="1">
    <source>
        <dbReference type="SAM" id="Coils"/>
    </source>
</evidence>
<dbReference type="Proteomes" id="UP001429100">
    <property type="component" value="Unassembled WGS sequence"/>
</dbReference>
<evidence type="ECO:0000313" key="6">
    <source>
        <dbReference type="Proteomes" id="UP001429100"/>
    </source>
</evidence>
<dbReference type="PROSITE" id="PS50858">
    <property type="entry name" value="BSD"/>
    <property type="match status" value="1"/>
</dbReference>
<protein>
    <recommendedName>
        <fullName evidence="3">BSD domain-containing protein</fullName>
    </recommendedName>
</protein>
<evidence type="ECO:0000313" key="5">
    <source>
        <dbReference type="EMBL" id="PPS97621.1"/>
    </source>
</evidence>
<reference evidence="4" key="2">
    <citation type="submission" date="2015-08" db="EMBL/GenBank/DDBJ databases">
        <authorList>
            <person name="Babu N.S."/>
            <person name="Beckwith C.J."/>
            <person name="Beseler K.G."/>
            <person name="Brison A."/>
            <person name="Carone J.V."/>
            <person name="Caskin T.P."/>
            <person name="Diamond M."/>
            <person name="Durham M.E."/>
            <person name="Foxe J.M."/>
            <person name="Go M."/>
            <person name="Henderson B.A."/>
            <person name="Jones I.B."/>
            <person name="McGettigan J.A."/>
            <person name="Micheletti S.J."/>
            <person name="Nasrallah M.E."/>
            <person name="Ortiz D."/>
            <person name="Piller C.R."/>
            <person name="Privatt S.R."/>
            <person name="Schneider S.L."/>
            <person name="Sharp S."/>
            <person name="Smith T.C."/>
            <person name="Stanton J.D."/>
            <person name="Ullery H.E."/>
            <person name="Wilson R.J."/>
            <person name="Serrano M.G."/>
            <person name="Buck G."/>
            <person name="Lee V."/>
            <person name="Wang Y."/>
            <person name="Carvalho R."/>
            <person name="Voegtly L."/>
            <person name="Shi R."/>
            <person name="Duckworth R."/>
            <person name="Johnson A."/>
            <person name="Loviza R."/>
            <person name="Walstead R."/>
            <person name="Shah Z."/>
            <person name="Kiflezghi M."/>
            <person name="Wade K."/>
            <person name="Ball S.L."/>
            <person name="Bradley K.W."/>
            <person name="Asai D.J."/>
            <person name="Bowman C.A."/>
            <person name="Russell D.A."/>
            <person name="Pope W.H."/>
            <person name="Jacobs-Sera D."/>
            <person name="Hendrix R.W."/>
            <person name="Hatfull G.F."/>
        </authorList>
    </citation>
    <scope>NUCLEOTIDE SEQUENCE [LARGE SCALE GENOMIC DNA]</scope>
</reference>
<dbReference type="SMART" id="SM00751">
    <property type="entry name" value="BSD"/>
    <property type="match status" value="1"/>
</dbReference>
<dbReference type="InterPro" id="IPR005607">
    <property type="entry name" value="BSD_dom"/>
</dbReference>
<evidence type="ECO:0000313" key="4">
    <source>
        <dbReference type="EMBL" id="CUV06474.1"/>
    </source>
</evidence>
<dbReference type="PANTHER" id="PTHR12856">
    <property type="entry name" value="TRANSCRIPTION INITIATION FACTOR IIH-RELATED"/>
    <property type="match status" value="1"/>
</dbReference>
<name>A0A0S4TGR7_CRYHO</name>
<evidence type="ECO:0000259" key="3">
    <source>
        <dbReference type="PROSITE" id="PS50858"/>
    </source>
</evidence>
<dbReference type="InterPro" id="IPR027079">
    <property type="entry name" value="Tfb1/GTF2H1"/>
</dbReference>
<dbReference type="EMBL" id="JTAI01000007">
    <property type="protein sequence ID" value="PPS97621.1"/>
    <property type="molecule type" value="Genomic_DNA"/>
</dbReference>
<dbReference type="VEuPathDB" id="CryptoDB:ChTU502y2012_419g0220"/>
<sequence length="705" mass="81675">MEKLEYSLKEDDILSKFLNVIFKKESGILYVTRNNIIWISDKIKGQPFESISILKESYSKIISETDNNLNYNDEVSSNKNNLNLANDFVVELWQNLYAHRKRDDKHLVGLRFENKEIKDKVNSNLFIDINLTLNSNDDFNNFLQLMSDCHSKAIERYKKLQELKEKKQSENSNSIENKILEFNKVEKNVNKRIVIEKKVKPKESHSIYDDLNQLLRYKPELDQIYKSLVLTGSMSLESFIQMHHQDILLSKTQEKGVENSDFFLKRPPKVSITNSGGIDVTITADDLKSILEEMPSIKTKIKEYVPHRLTEEEFWNRIIQSPLFFDILGQKNTLVNNSDTLMIGEIPKGEELLYELNTLNRSSNNNDNNNGNQTNGISELLGNYVSSEINLLNNDTYKKIGYGTLIDNDLNIASEKSANINTGFFERFNCHGAKILEFTTGNNAVFNRQSEMDFEYSQDYLQTKQHSSNANSNSQLLDINPVNFFSSSRNKLDVNMKKEEGDNNNNNNNNNNTRRVKFNFNKTNKNKNDHDSLFNNPISRNVLLNCTKQIQHEQINQLGLFNKNNLIQKKSNEIDSKNQIFFELQNNQSDNNIDQIKEEKPIWLQQIQQEHIQAIELLKYFWGLSLSPKDNDERRKTIESLNKITHNIELLVHDNKNISASSLSTFGQSSNTIRSICLPILETIKSARNFHIKLDEIINSLSINK</sequence>
<dbReference type="AlphaFoldDB" id="A0A0S4TGR7"/>
<reference evidence="5 6" key="1">
    <citation type="submission" date="2014-11" db="EMBL/GenBank/DDBJ databases">
        <title>Comparative genomic analysis of Cryptosporidium hominis reveals occurrence of genetic recombination in virulent subtypes.</title>
        <authorList>
            <person name="Guo Y."/>
            <person name="Tang K."/>
            <person name="Frace M."/>
            <person name="Li N."/>
            <person name="Roellig D.M."/>
            <person name="Sammons S."/>
            <person name="Knipe K."/>
            <person name="Rowe L."/>
            <person name="Feng Y."/>
            <person name="Xiao L."/>
        </authorList>
    </citation>
    <scope>NUCLEOTIDE SEQUENCE [LARGE SCALE GENOMIC DNA]</scope>
    <source>
        <strain evidence="5">30976</strain>
    </source>
</reference>
<gene>
    <name evidence="4" type="ORF">CHUDEA6_460</name>
    <name evidence="5" type="ORF">GY17_00000045</name>
</gene>
<feature type="coiled-coil region" evidence="1">
    <location>
        <begin position="150"/>
        <end position="177"/>
    </location>
</feature>
<proteinExistence type="predicted"/>
<keyword evidence="1" id="KW-0175">Coiled coil</keyword>
<organism evidence="4">
    <name type="scientific">Cryptosporidium hominis</name>
    <dbReference type="NCBI Taxonomy" id="237895"/>
    <lineage>
        <taxon>Eukaryota</taxon>
        <taxon>Sar</taxon>
        <taxon>Alveolata</taxon>
        <taxon>Apicomplexa</taxon>
        <taxon>Conoidasida</taxon>
        <taxon>Coccidia</taxon>
        <taxon>Eucoccidiorida</taxon>
        <taxon>Eimeriorina</taxon>
        <taxon>Cryptosporidiidae</taxon>
        <taxon>Cryptosporidium</taxon>
    </lineage>
</organism>
<reference evidence="5 6" key="3">
    <citation type="submission" date="2017-10" db="EMBL/GenBank/DDBJ databases">
        <title>Consistent, comparative and evidence-based genome annotation and re-annotation for the closely-related species, Cryptosporidium parvum, C. hominis and C. tyzzeri.</title>
        <authorList>
            <person name="Baptista R.P."/>
            <person name="Li Y."/>
            <person name="Sateriale A."/>
            <person name="Striepen B."/>
            <person name="Kissinger J.C."/>
        </authorList>
    </citation>
    <scope>NUCLEOTIDE SEQUENCE [LARGE SCALE GENOMIC DNA]</scope>
    <source>
        <strain evidence="5">30976</strain>
    </source>
</reference>
<feature type="compositionally biased region" description="Low complexity" evidence="2">
    <location>
        <begin position="503"/>
        <end position="515"/>
    </location>
</feature>
<feature type="region of interest" description="Disordered" evidence="2">
    <location>
        <begin position="495"/>
        <end position="515"/>
    </location>
</feature>
<dbReference type="VEuPathDB" id="CryptoDB:Chro.60062"/>
<dbReference type="EMBL" id="LN877952">
    <property type="protein sequence ID" value="CUV06474.1"/>
    <property type="molecule type" value="Genomic_DNA"/>
</dbReference>
<feature type="domain" description="BSD" evidence="3">
    <location>
        <begin position="274"/>
        <end position="326"/>
    </location>
</feature>
<dbReference type="VEuPathDB" id="CryptoDB:CHUDEA6_460"/>
<dbReference type="Proteomes" id="UP000199752">
    <property type="component" value="Chromosome 6"/>
</dbReference>
<evidence type="ECO:0000256" key="2">
    <source>
        <dbReference type="SAM" id="MobiDB-lite"/>
    </source>
</evidence>
<dbReference type="VEuPathDB" id="CryptoDB:GY17_00000045"/>
<accession>A0A0S4TGR7</accession>
<dbReference type="VEuPathDB" id="CryptoDB:Chro.60064"/>
<dbReference type="GO" id="GO:0000439">
    <property type="term" value="C:transcription factor TFIIH core complex"/>
    <property type="evidence" value="ECO:0007669"/>
    <property type="project" value="InterPro"/>
</dbReference>
<dbReference type="GO" id="GO:0006289">
    <property type="term" value="P:nucleotide-excision repair"/>
    <property type="evidence" value="ECO:0007669"/>
    <property type="project" value="InterPro"/>
</dbReference>
<dbReference type="GO" id="GO:0006351">
    <property type="term" value="P:DNA-templated transcription"/>
    <property type="evidence" value="ECO:0007669"/>
    <property type="project" value="InterPro"/>
</dbReference>
<keyword evidence="6" id="KW-1185">Reference proteome</keyword>